<dbReference type="AlphaFoldDB" id="A0A8J2VC38"/>
<dbReference type="InterPro" id="IPR002347">
    <property type="entry name" value="SDR_fam"/>
</dbReference>
<sequence>MYSRDYYPIFPYYAKKTECKERPVAFPPQYQSRHPGLEYLMQPRPISENPSYRGSGKLHGQTAIITGGDSGIGRAVAYAFAKEGADLVIAYLDEHRDAEETQARIQQLGRRCLLIPGDLKEESHSSEIVRQTLARFGKLDVLVNNHANQVKKKSILDITAEQLDLIFQTNIYSFFYLIKAALPHMKPGSAIINTTSVTAYEGMKDLIDYSSTKGAIVTFTRSLALSLVEKGIRVNAVAPGPIWTPLIVSSFTLEEVSVFGTDVPMKRAGQPFEMAPAYVYLASDDSRYMTGQVLHLNGGMFTSS</sequence>
<proteinExistence type="inferred from homology"/>
<reference evidence="3" key="2">
    <citation type="submission" date="2020-09" db="EMBL/GenBank/DDBJ databases">
        <authorList>
            <person name="Sun Q."/>
            <person name="Zhou Y."/>
        </authorList>
    </citation>
    <scope>NUCLEOTIDE SEQUENCE</scope>
    <source>
        <strain evidence="3">CGMCC 1.15179</strain>
    </source>
</reference>
<accession>A0A8J2VC38</accession>
<comment type="similarity">
    <text evidence="1">Belongs to the short-chain dehydrogenases/reductases (SDR) family.</text>
</comment>
<dbReference type="Pfam" id="PF13561">
    <property type="entry name" value="adh_short_C2"/>
    <property type="match status" value="1"/>
</dbReference>
<comment type="caution">
    <text evidence="3">The sequence shown here is derived from an EMBL/GenBank/DDBJ whole genome shotgun (WGS) entry which is preliminary data.</text>
</comment>
<evidence type="ECO:0000313" key="4">
    <source>
        <dbReference type="Proteomes" id="UP000625210"/>
    </source>
</evidence>
<name>A0A8J2VC38_9BACL</name>
<evidence type="ECO:0000256" key="2">
    <source>
        <dbReference type="ARBA" id="ARBA00023002"/>
    </source>
</evidence>
<keyword evidence="4" id="KW-1185">Reference proteome</keyword>
<dbReference type="GO" id="GO:0008206">
    <property type="term" value="P:bile acid metabolic process"/>
    <property type="evidence" value="ECO:0007669"/>
    <property type="project" value="UniProtKB-ARBA"/>
</dbReference>
<dbReference type="PANTHER" id="PTHR48107:SF16">
    <property type="entry name" value="NADPH-DEPENDENT ALDEHYDE REDUCTASE 1, CHLOROPLASTIC"/>
    <property type="match status" value="1"/>
</dbReference>
<dbReference type="CDD" id="cd05355">
    <property type="entry name" value="SDR_c1"/>
    <property type="match status" value="1"/>
</dbReference>
<evidence type="ECO:0000313" key="3">
    <source>
        <dbReference type="EMBL" id="GGE20253.1"/>
    </source>
</evidence>
<reference evidence="3" key="1">
    <citation type="journal article" date="2014" name="Int. J. Syst. Evol. Microbiol.">
        <title>Complete genome sequence of Corynebacterium casei LMG S-19264T (=DSM 44701T), isolated from a smear-ripened cheese.</title>
        <authorList>
            <consortium name="US DOE Joint Genome Institute (JGI-PGF)"/>
            <person name="Walter F."/>
            <person name="Albersmeier A."/>
            <person name="Kalinowski J."/>
            <person name="Ruckert C."/>
        </authorList>
    </citation>
    <scope>NUCLEOTIDE SEQUENCE</scope>
    <source>
        <strain evidence="3">CGMCC 1.15179</strain>
    </source>
</reference>
<dbReference type="GO" id="GO:0016614">
    <property type="term" value="F:oxidoreductase activity, acting on CH-OH group of donors"/>
    <property type="evidence" value="ECO:0007669"/>
    <property type="project" value="UniProtKB-ARBA"/>
</dbReference>
<dbReference type="RefSeq" id="WP_188648005.1">
    <property type="nucleotide sequence ID" value="NZ_BMHQ01000007.1"/>
</dbReference>
<dbReference type="FunFam" id="3.40.50.720:FF:000084">
    <property type="entry name" value="Short-chain dehydrogenase reductase"/>
    <property type="match status" value="1"/>
</dbReference>
<dbReference type="Proteomes" id="UP000625210">
    <property type="component" value="Unassembled WGS sequence"/>
</dbReference>
<dbReference type="PRINTS" id="PR00080">
    <property type="entry name" value="SDRFAMILY"/>
</dbReference>
<dbReference type="InterPro" id="IPR036291">
    <property type="entry name" value="NAD(P)-bd_dom_sf"/>
</dbReference>
<dbReference type="PROSITE" id="PS00061">
    <property type="entry name" value="ADH_SHORT"/>
    <property type="match status" value="1"/>
</dbReference>
<dbReference type="Gene3D" id="3.40.50.720">
    <property type="entry name" value="NAD(P)-binding Rossmann-like Domain"/>
    <property type="match status" value="1"/>
</dbReference>
<keyword evidence="2" id="KW-0560">Oxidoreductase</keyword>
<dbReference type="SUPFAM" id="SSF51735">
    <property type="entry name" value="NAD(P)-binding Rossmann-fold domains"/>
    <property type="match status" value="1"/>
</dbReference>
<dbReference type="EMBL" id="BMHQ01000007">
    <property type="protein sequence ID" value="GGE20253.1"/>
    <property type="molecule type" value="Genomic_DNA"/>
</dbReference>
<protein>
    <submittedName>
        <fullName evidence="3">NAD(P)-dependent oxidoreductase</fullName>
    </submittedName>
</protein>
<dbReference type="PRINTS" id="PR00081">
    <property type="entry name" value="GDHRDH"/>
</dbReference>
<organism evidence="3 4">
    <name type="scientific">Marinithermofilum abyssi</name>
    <dbReference type="NCBI Taxonomy" id="1571185"/>
    <lineage>
        <taxon>Bacteria</taxon>
        <taxon>Bacillati</taxon>
        <taxon>Bacillota</taxon>
        <taxon>Bacilli</taxon>
        <taxon>Bacillales</taxon>
        <taxon>Thermoactinomycetaceae</taxon>
        <taxon>Marinithermofilum</taxon>
    </lineage>
</organism>
<dbReference type="PANTHER" id="PTHR48107">
    <property type="entry name" value="NADPH-DEPENDENT ALDEHYDE REDUCTASE-LIKE PROTEIN, CHLOROPLASTIC-RELATED"/>
    <property type="match status" value="1"/>
</dbReference>
<gene>
    <name evidence="3" type="ORF">GCM10011571_22760</name>
</gene>
<evidence type="ECO:0000256" key="1">
    <source>
        <dbReference type="ARBA" id="ARBA00006484"/>
    </source>
</evidence>
<dbReference type="NCBIfam" id="NF005214">
    <property type="entry name" value="PRK06701.1"/>
    <property type="match status" value="1"/>
</dbReference>
<dbReference type="InterPro" id="IPR020904">
    <property type="entry name" value="Sc_DH/Rdtase_CS"/>
</dbReference>